<accession>A0AAV4MX49</accession>
<evidence type="ECO:0000313" key="1">
    <source>
        <dbReference type="EMBL" id="GIX77050.1"/>
    </source>
</evidence>
<proteinExistence type="predicted"/>
<protein>
    <submittedName>
        <fullName evidence="1">Uncharacterized protein</fullName>
    </submittedName>
</protein>
<gene>
    <name evidence="1" type="ORF">CDAR_410431</name>
</gene>
<dbReference type="EMBL" id="BPLQ01000981">
    <property type="protein sequence ID" value="GIX77050.1"/>
    <property type="molecule type" value="Genomic_DNA"/>
</dbReference>
<dbReference type="Proteomes" id="UP001054837">
    <property type="component" value="Unassembled WGS sequence"/>
</dbReference>
<organism evidence="1 2">
    <name type="scientific">Caerostris darwini</name>
    <dbReference type="NCBI Taxonomy" id="1538125"/>
    <lineage>
        <taxon>Eukaryota</taxon>
        <taxon>Metazoa</taxon>
        <taxon>Ecdysozoa</taxon>
        <taxon>Arthropoda</taxon>
        <taxon>Chelicerata</taxon>
        <taxon>Arachnida</taxon>
        <taxon>Araneae</taxon>
        <taxon>Araneomorphae</taxon>
        <taxon>Entelegynae</taxon>
        <taxon>Araneoidea</taxon>
        <taxon>Araneidae</taxon>
        <taxon>Caerostris</taxon>
    </lineage>
</organism>
<evidence type="ECO:0000313" key="2">
    <source>
        <dbReference type="Proteomes" id="UP001054837"/>
    </source>
</evidence>
<reference evidence="1 2" key="1">
    <citation type="submission" date="2021-06" db="EMBL/GenBank/DDBJ databases">
        <title>Caerostris darwini draft genome.</title>
        <authorList>
            <person name="Kono N."/>
            <person name="Arakawa K."/>
        </authorList>
    </citation>
    <scope>NUCLEOTIDE SEQUENCE [LARGE SCALE GENOMIC DNA]</scope>
</reference>
<dbReference type="AlphaFoldDB" id="A0AAV4MX49"/>
<sequence length="132" mass="15475">MESIKISNPVDKDKIRHSLIRLVLSHSTEILWTMKTELILCRTFIRPVLTYAAEIWILTKKTKKNNKKISDPFEVSVVRLLQQTKQHPDIYIQYKEQYQHKIHNLLKEPCTGTASPGFSRVVRRNKGCNPFD</sequence>
<comment type="caution">
    <text evidence="1">The sequence shown here is derived from an EMBL/GenBank/DDBJ whole genome shotgun (WGS) entry which is preliminary data.</text>
</comment>
<name>A0AAV4MX49_9ARAC</name>
<keyword evidence="2" id="KW-1185">Reference proteome</keyword>